<dbReference type="Proteomes" id="UP000186601">
    <property type="component" value="Unassembled WGS sequence"/>
</dbReference>
<name>A0A2R6NPH6_9APHY</name>
<evidence type="ECO:0000313" key="2">
    <source>
        <dbReference type="Proteomes" id="UP000186601"/>
    </source>
</evidence>
<comment type="caution">
    <text evidence="1">The sequence shown here is derived from an EMBL/GenBank/DDBJ whole genome shotgun (WGS) entry which is preliminary data.</text>
</comment>
<accession>A0A2R6NPH6</accession>
<proteinExistence type="predicted"/>
<organism evidence="1 2">
    <name type="scientific">Hermanssonia centrifuga</name>
    <dbReference type="NCBI Taxonomy" id="98765"/>
    <lineage>
        <taxon>Eukaryota</taxon>
        <taxon>Fungi</taxon>
        <taxon>Dikarya</taxon>
        <taxon>Basidiomycota</taxon>
        <taxon>Agaricomycotina</taxon>
        <taxon>Agaricomycetes</taxon>
        <taxon>Polyporales</taxon>
        <taxon>Meruliaceae</taxon>
        <taxon>Hermanssonia</taxon>
    </lineage>
</organism>
<evidence type="ECO:0008006" key="3">
    <source>
        <dbReference type="Google" id="ProtNLM"/>
    </source>
</evidence>
<dbReference type="EMBL" id="MLYV02000990">
    <property type="protein sequence ID" value="PSR74396.1"/>
    <property type="molecule type" value="Genomic_DNA"/>
</dbReference>
<protein>
    <recommendedName>
        <fullName evidence="3">F-box domain-containing protein</fullName>
    </recommendedName>
</protein>
<dbReference type="Gene3D" id="3.80.10.10">
    <property type="entry name" value="Ribonuclease Inhibitor"/>
    <property type="match status" value="1"/>
</dbReference>
<dbReference type="OrthoDB" id="2758040at2759"/>
<evidence type="ECO:0000313" key="1">
    <source>
        <dbReference type="EMBL" id="PSR74396.1"/>
    </source>
</evidence>
<dbReference type="InterPro" id="IPR032675">
    <property type="entry name" value="LRR_dom_sf"/>
</dbReference>
<sequence>MSIPSLPQETTDLVLDALAGDSATLRSCSLVCQSWLPRSRANLHRRATFAISKRKQSGPNHALERKMDVYRSGALAGSVRELTIKWSPYGSQQDWDKVLAVLRLFKTVRSLTFMSIDRNVLDGISERLLPVLTTQYGGLESLSLTRFSFEKKPMDFFTILRCFQQLRRLGLATVTFGRTARKEESVAGVETVSLLRNLTLYRCKTAQNTVEDCDSLEWLLGNEADPEGRDRYLVFHHQRVEEVNSVLRGVGKSLRSLTICDIQDDRGDLVDLSTATRLRSLEVRPDPYVYGGSDLRWLAKALAKASCPGLAQLTVHVGLQGPGLGHFDTESWEALDGALSSPAFHSLETVELRVSVFVQLSAIERSYLEALSRSQVFRATMVRIRQCMRSADRRGILHIAAERDNFNGQLDDQIALSR</sequence>
<dbReference type="AlphaFoldDB" id="A0A2R6NPH6"/>
<gene>
    <name evidence="1" type="ORF">PHLCEN_2v9904</name>
</gene>
<keyword evidence="2" id="KW-1185">Reference proteome</keyword>
<dbReference type="SUPFAM" id="SSF52047">
    <property type="entry name" value="RNI-like"/>
    <property type="match status" value="1"/>
</dbReference>
<reference evidence="1 2" key="1">
    <citation type="submission" date="2018-02" db="EMBL/GenBank/DDBJ databases">
        <title>Genome sequence of the basidiomycete white-rot fungus Phlebia centrifuga.</title>
        <authorList>
            <person name="Granchi Z."/>
            <person name="Peng M."/>
            <person name="de Vries R.P."/>
            <person name="Hilden K."/>
            <person name="Makela M.R."/>
            <person name="Grigoriev I."/>
            <person name="Riley R."/>
        </authorList>
    </citation>
    <scope>NUCLEOTIDE SEQUENCE [LARGE SCALE GENOMIC DNA]</scope>
    <source>
        <strain evidence="1 2">FBCC195</strain>
    </source>
</reference>